<feature type="domain" description="PAC" evidence="3">
    <location>
        <begin position="422"/>
        <end position="473"/>
    </location>
</feature>
<dbReference type="Gene3D" id="3.30.450.20">
    <property type="entry name" value="PAS domain"/>
    <property type="match status" value="1"/>
</dbReference>
<keyword evidence="1" id="KW-0812">Transmembrane</keyword>
<keyword evidence="6" id="KW-1185">Reference proteome</keyword>
<name>A0A1H3TAC3_9ACTN</name>
<gene>
    <name evidence="5" type="ORF">SAMN05444365_1226</name>
</gene>
<feature type="transmembrane region" description="Helical" evidence="1">
    <location>
        <begin position="91"/>
        <end position="111"/>
    </location>
</feature>
<feature type="domain" description="PAS" evidence="2">
    <location>
        <begin position="348"/>
        <end position="418"/>
    </location>
</feature>
<feature type="domain" description="GGDEF" evidence="4">
    <location>
        <begin position="500"/>
        <end position="630"/>
    </location>
</feature>
<dbReference type="RefSeq" id="WP_139307442.1">
    <property type="nucleotide sequence ID" value="NZ_FNPH01000022.1"/>
</dbReference>
<feature type="transmembrane region" description="Helical" evidence="1">
    <location>
        <begin position="306"/>
        <end position="328"/>
    </location>
</feature>
<dbReference type="NCBIfam" id="TIGR00229">
    <property type="entry name" value="sensory_box"/>
    <property type="match status" value="1"/>
</dbReference>
<dbReference type="InterPro" id="IPR052155">
    <property type="entry name" value="Biofilm_reg_signaling"/>
</dbReference>
<dbReference type="InterPro" id="IPR013655">
    <property type="entry name" value="PAS_fold_3"/>
</dbReference>
<evidence type="ECO:0000259" key="2">
    <source>
        <dbReference type="PROSITE" id="PS50112"/>
    </source>
</evidence>
<dbReference type="CDD" id="cd00130">
    <property type="entry name" value="PAS"/>
    <property type="match status" value="1"/>
</dbReference>
<organism evidence="5 6">
    <name type="scientific">Micromonospora pattaloongensis</name>
    <dbReference type="NCBI Taxonomy" id="405436"/>
    <lineage>
        <taxon>Bacteria</taxon>
        <taxon>Bacillati</taxon>
        <taxon>Actinomycetota</taxon>
        <taxon>Actinomycetes</taxon>
        <taxon>Micromonosporales</taxon>
        <taxon>Micromonosporaceae</taxon>
        <taxon>Micromonospora</taxon>
    </lineage>
</organism>
<evidence type="ECO:0000313" key="5">
    <source>
        <dbReference type="EMBL" id="SDZ47253.1"/>
    </source>
</evidence>
<dbReference type="PROSITE" id="PS50887">
    <property type="entry name" value="GGDEF"/>
    <property type="match status" value="1"/>
</dbReference>
<evidence type="ECO:0000256" key="1">
    <source>
        <dbReference type="SAM" id="Phobius"/>
    </source>
</evidence>
<dbReference type="InterPro" id="IPR029787">
    <property type="entry name" value="Nucleotide_cyclase"/>
</dbReference>
<dbReference type="Gene3D" id="3.30.70.270">
    <property type="match status" value="1"/>
</dbReference>
<evidence type="ECO:0000259" key="3">
    <source>
        <dbReference type="PROSITE" id="PS50113"/>
    </source>
</evidence>
<dbReference type="STRING" id="405436.SAMN05444365_1226"/>
<reference evidence="6" key="1">
    <citation type="submission" date="2016-10" db="EMBL/GenBank/DDBJ databases">
        <authorList>
            <person name="Varghese N."/>
            <person name="Submissions S."/>
        </authorList>
    </citation>
    <scope>NUCLEOTIDE SEQUENCE [LARGE SCALE GENOMIC DNA]</scope>
    <source>
        <strain evidence="6">DSM 45245</strain>
    </source>
</reference>
<dbReference type="PROSITE" id="PS50113">
    <property type="entry name" value="PAC"/>
    <property type="match status" value="1"/>
</dbReference>
<feature type="transmembrane region" description="Helical" evidence="1">
    <location>
        <begin position="281"/>
        <end position="300"/>
    </location>
</feature>
<feature type="transmembrane region" description="Helical" evidence="1">
    <location>
        <begin position="155"/>
        <end position="173"/>
    </location>
</feature>
<feature type="transmembrane region" description="Helical" evidence="1">
    <location>
        <begin position="50"/>
        <end position="70"/>
    </location>
</feature>
<feature type="transmembrane region" description="Helical" evidence="1">
    <location>
        <begin position="185"/>
        <end position="205"/>
    </location>
</feature>
<dbReference type="EMBL" id="FNPH01000022">
    <property type="protein sequence ID" value="SDZ47253.1"/>
    <property type="molecule type" value="Genomic_DNA"/>
</dbReference>
<accession>A0A1H3TAC3</accession>
<dbReference type="OrthoDB" id="8526884at2"/>
<dbReference type="PANTHER" id="PTHR44757">
    <property type="entry name" value="DIGUANYLATE CYCLASE DGCP"/>
    <property type="match status" value="1"/>
</dbReference>
<evidence type="ECO:0000313" key="6">
    <source>
        <dbReference type="Proteomes" id="UP000242415"/>
    </source>
</evidence>
<dbReference type="PANTHER" id="PTHR44757:SF2">
    <property type="entry name" value="BIOFILM ARCHITECTURE MAINTENANCE PROTEIN MBAA"/>
    <property type="match status" value="1"/>
</dbReference>
<dbReference type="Proteomes" id="UP000242415">
    <property type="component" value="Unassembled WGS sequence"/>
</dbReference>
<dbReference type="SUPFAM" id="SSF55073">
    <property type="entry name" value="Nucleotide cyclase"/>
    <property type="match status" value="1"/>
</dbReference>
<dbReference type="InterPro" id="IPR000160">
    <property type="entry name" value="GGDEF_dom"/>
</dbReference>
<dbReference type="Pfam" id="PF08447">
    <property type="entry name" value="PAS_3"/>
    <property type="match status" value="1"/>
</dbReference>
<keyword evidence="1" id="KW-0472">Membrane</keyword>
<dbReference type="SMART" id="SM00267">
    <property type="entry name" value="GGDEF"/>
    <property type="match status" value="1"/>
</dbReference>
<dbReference type="Pfam" id="PF00990">
    <property type="entry name" value="GGDEF"/>
    <property type="match status" value="1"/>
</dbReference>
<dbReference type="NCBIfam" id="TIGR00254">
    <property type="entry name" value="GGDEF"/>
    <property type="match status" value="1"/>
</dbReference>
<feature type="transmembrane region" description="Helical" evidence="1">
    <location>
        <begin position="26"/>
        <end position="44"/>
    </location>
</feature>
<dbReference type="SMART" id="SM00091">
    <property type="entry name" value="PAS"/>
    <property type="match status" value="1"/>
</dbReference>
<evidence type="ECO:0000259" key="4">
    <source>
        <dbReference type="PROSITE" id="PS50887"/>
    </source>
</evidence>
<dbReference type="PROSITE" id="PS50112">
    <property type="entry name" value="PAS"/>
    <property type="match status" value="1"/>
</dbReference>
<dbReference type="CDD" id="cd01949">
    <property type="entry name" value="GGDEF"/>
    <property type="match status" value="1"/>
</dbReference>
<dbReference type="InterPro" id="IPR043128">
    <property type="entry name" value="Rev_trsase/Diguanyl_cyclase"/>
</dbReference>
<keyword evidence="1" id="KW-1133">Transmembrane helix</keyword>
<dbReference type="InterPro" id="IPR035965">
    <property type="entry name" value="PAS-like_dom_sf"/>
</dbReference>
<feature type="transmembrane region" description="Helical" evidence="1">
    <location>
        <begin position="123"/>
        <end position="143"/>
    </location>
</feature>
<proteinExistence type="predicted"/>
<dbReference type="InterPro" id="IPR000700">
    <property type="entry name" value="PAS-assoc_C"/>
</dbReference>
<dbReference type="AlphaFoldDB" id="A0A1H3TAC3"/>
<dbReference type="SUPFAM" id="SSF55785">
    <property type="entry name" value="PYP-like sensor domain (PAS domain)"/>
    <property type="match status" value="1"/>
</dbReference>
<protein>
    <submittedName>
        <fullName evidence="5">PAS domain S-box-containing protein/diguanylate cyclase (GGDEF) domain-containing protein</fullName>
    </submittedName>
</protein>
<dbReference type="InterPro" id="IPR000014">
    <property type="entry name" value="PAS"/>
</dbReference>
<sequence length="638" mass="67905">MTGAEHSRPPSAAPARQSGAALLRDPVLLPLLIGCALVGGGFLLDLGDPATQLRIFWSVVPIFNLVLWLIPRRLARVPGTPPPARRFWRTLSAAGLVFAAGGISQALVAWLRPGPHAALPNPFHAACVLFGNAAIMWVILTYPTPAASRQARVRYWLDATAVMVGVAVLVWFLTVPAPDAQEPLAGLLGALILLVTGLATVKLLLTGASPATAGAALPMLAAAALQGFTGGLASADSDHLHLALAARLLPAALLCAGPRIHEVGTRSDPQRLRQLQRRYNMLPYAALAGTFALLPVVLPARLDSRAWVTMAGLLIITCLVVGRQLLAFRENASLVTRLDASLLELGRQGDLMRSLLEHSTDITSIVNRRGAFTYLTPATERVLGREHRKLLGTRVVDYIHPDDLPEIMPGMVRLMTTPNATLTYQARYAHADGSWRWLEVVSRNLTHDASVGGVVSNARDVTEARMLQDQLRYQASHDSLTGLANRALFGERLSAATRAGRAAVLLIDLDDFKSVNDTYGHHVGDAVLIGVADRLRACVPDEGTAARLGGDEFAVVLPGADTPTGQALASRFLTLLAQPMTIEGSQLSVNASVGLVTGDATEADELLRLADATMYRAKRDSETQLAVADAATQAAVGH</sequence>